<gene>
    <name evidence="5" type="ORF">M6D93_01160</name>
</gene>
<dbReference type="Proteomes" id="UP001056336">
    <property type="component" value="Chromosome"/>
</dbReference>
<dbReference type="InterPro" id="IPR036388">
    <property type="entry name" value="WH-like_DNA-bd_sf"/>
</dbReference>
<keyword evidence="1" id="KW-0805">Transcription regulation</keyword>
<dbReference type="PANTHER" id="PTHR43132">
    <property type="entry name" value="ARSENICAL RESISTANCE OPERON REPRESSOR ARSR-RELATED"/>
    <property type="match status" value="1"/>
</dbReference>
<reference evidence="5" key="2">
    <citation type="submission" date="2022-05" db="EMBL/GenBank/DDBJ databases">
        <authorList>
            <person name="Kim J.-S."/>
            <person name="Lee K."/>
            <person name="Suh M."/>
            <person name="Eom M."/>
            <person name="Kim J.-S."/>
            <person name="Kim D.-S."/>
            <person name="Ko S.-H."/>
            <person name="Shin Y."/>
            <person name="Lee J.-S."/>
        </authorList>
    </citation>
    <scope>NUCLEOTIDE SEQUENCE</scope>
    <source>
        <strain evidence="5">N237</strain>
    </source>
</reference>
<evidence type="ECO:0000313" key="5">
    <source>
        <dbReference type="EMBL" id="UQX88625.1"/>
    </source>
</evidence>
<sequence length="337" mass="36785">MATVFEVTAADWPRFRFAHSPLWETVQAVMTLRSPRVRQHHLRWAETIDVAALLPRIPALAALTPSPGPVWVPDFLVPAPTGASGAATAPGIEEELAAVRAYPPPAVRADLMRSLRSRSTRQRRAVLQPLIENPPLAVGQLTDELRIAWRVLVEPFWPAIRKLVEDDIAFRSRAMARRGYGAMLADLHEDIRFAPDRITVHGNDAAVVELGGRGLLLMPSAFCWPLVLTVIDPPWPPSLAYPARGVGNLWATPEPALGALAAILGESRAQLLQDLAEPRSTTALALRHGLSPATTSVHVHRLRDAGLLSATRLGREVRYRRTELGTALITGAEGSLR</sequence>
<dbReference type="RefSeq" id="WP_249772304.1">
    <property type="nucleotide sequence ID" value="NZ_CP097332.1"/>
</dbReference>
<evidence type="ECO:0000259" key="4">
    <source>
        <dbReference type="SMART" id="SM00418"/>
    </source>
</evidence>
<evidence type="ECO:0000313" key="6">
    <source>
        <dbReference type="Proteomes" id="UP001056336"/>
    </source>
</evidence>
<feature type="domain" description="HTH arsR-type" evidence="4">
    <location>
        <begin position="258"/>
        <end position="333"/>
    </location>
</feature>
<organism evidence="5 6">
    <name type="scientific">Jatrophihabitans telluris</name>
    <dbReference type="NCBI Taxonomy" id="2038343"/>
    <lineage>
        <taxon>Bacteria</taxon>
        <taxon>Bacillati</taxon>
        <taxon>Actinomycetota</taxon>
        <taxon>Actinomycetes</taxon>
        <taxon>Jatrophihabitantales</taxon>
        <taxon>Jatrophihabitantaceae</taxon>
        <taxon>Jatrophihabitans</taxon>
    </lineage>
</organism>
<dbReference type="PANTHER" id="PTHR43132:SF8">
    <property type="entry name" value="HTH-TYPE TRANSCRIPTIONAL REGULATOR KMTR"/>
    <property type="match status" value="1"/>
</dbReference>
<dbReference type="InterPro" id="IPR051011">
    <property type="entry name" value="Metal_resp_trans_reg"/>
</dbReference>
<dbReference type="InterPro" id="IPR036390">
    <property type="entry name" value="WH_DNA-bd_sf"/>
</dbReference>
<protein>
    <submittedName>
        <fullName evidence="5">DUF5937 family protein</fullName>
    </submittedName>
</protein>
<accession>A0ABY4QYL3</accession>
<dbReference type="InterPro" id="IPR011991">
    <property type="entry name" value="ArsR-like_HTH"/>
</dbReference>
<keyword evidence="2" id="KW-0238">DNA-binding</keyword>
<name>A0ABY4QYL3_9ACTN</name>
<dbReference type="CDD" id="cd00090">
    <property type="entry name" value="HTH_ARSR"/>
    <property type="match status" value="1"/>
</dbReference>
<keyword evidence="3" id="KW-0804">Transcription</keyword>
<dbReference type="Gene3D" id="1.10.10.10">
    <property type="entry name" value="Winged helix-like DNA-binding domain superfamily/Winged helix DNA-binding domain"/>
    <property type="match status" value="1"/>
</dbReference>
<dbReference type="Pfam" id="PF19361">
    <property type="entry name" value="DUF5937"/>
    <property type="match status" value="1"/>
</dbReference>
<dbReference type="InterPro" id="IPR001845">
    <property type="entry name" value="HTH_ArsR_DNA-bd_dom"/>
</dbReference>
<proteinExistence type="predicted"/>
<dbReference type="SUPFAM" id="SSF46785">
    <property type="entry name" value="Winged helix' DNA-binding domain"/>
    <property type="match status" value="1"/>
</dbReference>
<reference evidence="5" key="1">
    <citation type="journal article" date="2018" name="Int. J. Syst. Evol. Microbiol.">
        <title>Jatrophihabitans telluris sp. nov., isolated from sediment soil of lava forest wetlands and the emended description of the genus Jatrophihabitans.</title>
        <authorList>
            <person name="Lee K.C."/>
            <person name="Suh M.K."/>
            <person name="Eom M.K."/>
            <person name="Kim K.K."/>
            <person name="Kim J.S."/>
            <person name="Kim D.S."/>
            <person name="Ko S.H."/>
            <person name="Shin Y.K."/>
            <person name="Lee J.S."/>
        </authorList>
    </citation>
    <scope>NUCLEOTIDE SEQUENCE</scope>
    <source>
        <strain evidence="5">N237</strain>
    </source>
</reference>
<keyword evidence="6" id="KW-1185">Reference proteome</keyword>
<dbReference type="SMART" id="SM00418">
    <property type="entry name" value="HTH_ARSR"/>
    <property type="match status" value="1"/>
</dbReference>
<evidence type="ECO:0000256" key="1">
    <source>
        <dbReference type="ARBA" id="ARBA00023015"/>
    </source>
</evidence>
<evidence type="ECO:0000256" key="2">
    <source>
        <dbReference type="ARBA" id="ARBA00023125"/>
    </source>
</evidence>
<dbReference type="InterPro" id="IPR045981">
    <property type="entry name" value="DUF5937"/>
</dbReference>
<dbReference type="EMBL" id="CP097332">
    <property type="protein sequence ID" value="UQX88625.1"/>
    <property type="molecule type" value="Genomic_DNA"/>
</dbReference>
<evidence type="ECO:0000256" key="3">
    <source>
        <dbReference type="ARBA" id="ARBA00023163"/>
    </source>
</evidence>